<feature type="transmembrane region" description="Helical" evidence="10">
    <location>
        <begin position="165"/>
        <end position="181"/>
    </location>
</feature>
<dbReference type="PATRIC" id="fig|39777.7.peg.1877"/>
<name>A0A133S019_9FIRM</name>
<dbReference type="PANTHER" id="PTHR12428:SF65">
    <property type="entry name" value="CYTOCHROME C OXIDASE ASSEMBLY PROTEIN COX18, MITOCHONDRIAL"/>
    <property type="match status" value="1"/>
</dbReference>
<feature type="transmembrane region" description="Helical" evidence="10">
    <location>
        <begin position="122"/>
        <end position="145"/>
    </location>
</feature>
<evidence type="ECO:0000256" key="3">
    <source>
        <dbReference type="ARBA" id="ARBA00022475"/>
    </source>
</evidence>
<evidence type="ECO:0000256" key="9">
    <source>
        <dbReference type="RuleBase" id="RU003945"/>
    </source>
</evidence>
<feature type="domain" description="Membrane insertase YidC/Oxa/ALB C-terminal" evidence="11">
    <location>
        <begin position="56"/>
        <end position="238"/>
    </location>
</feature>
<comment type="caution">
    <text evidence="12">The sequence shown here is derived from an EMBL/GenBank/DDBJ whole genome shotgun (WGS) entry which is preliminary data.</text>
</comment>
<evidence type="ECO:0000259" key="11">
    <source>
        <dbReference type="Pfam" id="PF02096"/>
    </source>
</evidence>
<reference evidence="12 13" key="1">
    <citation type="submission" date="2016-01" db="EMBL/GenBank/DDBJ databases">
        <authorList>
            <person name="Oliw E.H."/>
        </authorList>
    </citation>
    <scope>NUCLEOTIDE SEQUENCE [LARGE SCALE GENOMIC DNA]</scope>
    <source>
        <strain evidence="12 13">CMW7756B</strain>
    </source>
</reference>
<evidence type="ECO:0000256" key="10">
    <source>
        <dbReference type="SAM" id="Phobius"/>
    </source>
</evidence>
<proteinExistence type="inferred from homology"/>
<feature type="transmembrane region" description="Helical" evidence="10">
    <location>
        <begin position="56"/>
        <end position="76"/>
    </location>
</feature>
<dbReference type="GO" id="GO:0051205">
    <property type="term" value="P:protein insertion into membrane"/>
    <property type="evidence" value="ECO:0007669"/>
    <property type="project" value="TreeGrafter"/>
</dbReference>
<dbReference type="NCBIfam" id="TIGR03592">
    <property type="entry name" value="yidC_oxa1_cterm"/>
    <property type="match status" value="1"/>
</dbReference>
<evidence type="ECO:0000256" key="8">
    <source>
        <dbReference type="ARBA" id="ARBA00023186"/>
    </source>
</evidence>
<organism evidence="12">
    <name type="scientific">Veillonella atypica</name>
    <dbReference type="NCBI Taxonomy" id="39777"/>
    <lineage>
        <taxon>Bacteria</taxon>
        <taxon>Bacillati</taxon>
        <taxon>Bacillota</taxon>
        <taxon>Negativicutes</taxon>
        <taxon>Veillonellales</taxon>
        <taxon>Veillonellaceae</taxon>
        <taxon>Veillonella</taxon>
    </lineage>
</organism>
<evidence type="ECO:0000256" key="4">
    <source>
        <dbReference type="ARBA" id="ARBA00022692"/>
    </source>
</evidence>
<comment type="similarity">
    <text evidence="9">Belongs to the OXA1/ALB3/YidC family.</text>
</comment>
<evidence type="ECO:0000313" key="13">
    <source>
        <dbReference type="Proteomes" id="UP000070226"/>
    </source>
</evidence>
<dbReference type="InterPro" id="IPR001708">
    <property type="entry name" value="YidC/ALB3/OXA1/COX18"/>
</dbReference>
<keyword evidence="6 10" id="KW-1133">Transmembrane helix</keyword>
<keyword evidence="8" id="KW-0143">Chaperone</keyword>
<protein>
    <submittedName>
        <fullName evidence="12">Putative stage III sporulation protein J</fullName>
    </submittedName>
</protein>
<keyword evidence="3" id="KW-1003">Cell membrane</keyword>
<dbReference type="GO" id="GO:0032977">
    <property type="term" value="F:membrane insertase activity"/>
    <property type="evidence" value="ECO:0007669"/>
    <property type="project" value="InterPro"/>
</dbReference>
<accession>A0A133S019</accession>
<dbReference type="AlphaFoldDB" id="A0A133S019"/>
<dbReference type="STRING" id="39777.B7L28_09420"/>
<dbReference type="GO" id="GO:0005886">
    <property type="term" value="C:plasma membrane"/>
    <property type="evidence" value="ECO:0007669"/>
    <property type="project" value="UniProtKB-SubCell"/>
</dbReference>
<evidence type="ECO:0000256" key="7">
    <source>
        <dbReference type="ARBA" id="ARBA00023136"/>
    </source>
</evidence>
<gene>
    <name evidence="12" type="ORF">HMPREF3233_01913</name>
</gene>
<dbReference type="EMBL" id="LRQT01000119">
    <property type="protein sequence ID" value="KXA61377.1"/>
    <property type="molecule type" value="Genomic_DNA"/>
</dbReference>
<sequence>MKFRPYHNDIWMREGTQFRPALEGETMEIFNYLVEFMRTLVTYAFNFTDMVGFPSYGVAIIIITVIIKAILAPLTVKQIKSMKAMQELQPRMKELQEKYKNDPQRLQAEMGAMYKEMGVNPLAGCLPLLVQMPFLIAIFYALQGYPYNPEFEHFLWLPSLGESDPYYILPVLSALSTWLMSRQTGMGASGAAAQQQKIMQIFMPLFIGYISLNFPSGLVIYWIVSNVFQLVQQHFIYKGLEANK</sequence>
<feature type="transmembrane region" description="Helical" evidence="10">
    <location>
        <begin position="201"/>
        <end position="224"/>
    </location>
</feature>
<keyword evidence="5" id="KW-0653">Protein transport</keyword>
<keyword evidence="2" id="KW-0813">Transport</keyword>
<dbReference type="InterPro" id="IPR028055">
    <property type="entry name" value="YidC/Oxa/ALB_C"/>
</dbReference>
<evidence type="ECO:0000256" key="6">
    <source>
        <dbReference type="ARBA" id="ARBA00022989"/>
    </source>
</evidence>
<keyword evidence="4 9" id="KW-0812">Transmembrane</keyword>
<evidence type="ECO:0000256" key="1">
    <source>
        <dbReference type="ARBA" id="ARBA00004651"/>
    </source>
</evidence>
<dbReference type="Pfam" id="PF02096">
    <property type="entry name" value="60KD_IMP"/>
    <property type="match status" value="1"/>
</dbReference>
<dbReference type="PRINTS" id="PR00701">
    <property type="entry name" value="60KDINNERMP"/>
</dbReference>
<dbReference type="CDD" id="cd20070">
    <property type="entry name" value="5TM_YidC_Alb3"/>
    <property type="match status" value="1"/>
</dbReference>
<comment type="subcellular location">
    <subcellularLocation>
        <location evidence="1">Cell membrane</location>
        <topology evidence="1">Multi-pass membrane protein</topology>
    </subcellularLocation>
    <subcellularLocation>
        <location evidence="9">Membrane</location>
        <topology evidence="9">Multi-pass membrane protein</topology>
    </subcellularLocation>
</comment>
<evidence type="ECO:0000256" key="2">
    <source>
        <dbReference type="ARBA" id="ARBA00022448"/>
    </source>
</evidence>
<evidence type="ECO:0000313" key="12">
    <source>
        <dbReference type="EMBL" id="KXA61377.1"/>
    </source>
</evidence>
<dbReference type="InterPro" id="IPR047196">
    <property type="entry name" value="YidC_ALB_C"/>
</dbReference>
<keyword evidence="7 10" id="KW-0472">Membrane</keyword>
<dbReference type="PANTHER" id="PTHR12428">
    <property type="entry name" value="OXA1"/>
    <property type="match status" value="1"/>
</dbReference>
<dbReference type="Proteomes" id="UP000070226">
    <property type="component" value="Unassembled WGS sequence"/>
</dbReference>
<evidence type="ECO:0000256" key="5">
    <source>
        <dbReference type="ARBA" id="ARBA00022927"/>
    </source>
</evidence>
<dbReference type="GO" id="GO:0015031">
    <property type="term" value="P:protein transport"/>
    <property type="evidence" value="ECO:0007669"/>
    <property type="project" value="UniProtKB-KW"/>
</dbReference>